<reference evidence="1 2" key="1">
    <citation type="submission" date="2019-05" db="EMBL/GenBank/DDBJ databases">
        <title>Another draft genome of Portunus trituberculatus and its Hox gene families provides insights of decapod evolution.</title>
        <authorList>
            <person name="Jeong J.-H."/>
            <person name="Song I."/>
            <person name="Kim S."/>
            <person name="Choi T."/>
            <person name="Kim D."/>
            <person name="Ryu S."/>
            <person name="Kim W."/>
        </authorList>
    </citation>
    <scope>NUCLEOTIDE SEQUENCE [LARGE SCALE GENOMIC DNA]</scope>
    <source>
        <tissue evidence="1">Muscle</tissue>
    </source>
</reference>
<gene>
    <name evidence="1" type="ORF">E2C01_069409</name>
</gene>
<dbReference type="Proteomes" id="UP000324222">
    <property type="component" value="Unassembled WGS sequence"/>
</dbReference>
<accession>A0A5B7HZA5</accession>
<sequence>MVWCCPLPLQIDDPDLEHPIFQSHVVKDPPLCPEHITEMIVSSMEVYIPHFFSI</sequence>
<evidence type="ECO:0000313" key="2">
    <source>
        <dbReference type="Proteomes" id="UP000324222"/>
    </source>
</evidence>
<evidence type="ECO:0000313" key="1">
    <source>
        <dbReference type="EMBL" id="MPC75026.1"/>
    </source>
</evidence>
<dbReference type="EMBL" id="VSRR010040208">
    <property type="protein sequence ID" value="MPC75026.1"/>
    <property type="molecule type" value="Genomic_DNA"/>
</dbReference>
<dbReference type="AlphaFoldDB" id="A0A5B7HZA5"/>
<comment type="caution">
    <text evidence="1">The sequence shown here is derived from an EMBL/GenBank/DDBJ whole genome shotgun (WGS) entry which is preliminary data.</text>
</comment>
<proteinExistence type="predicted"/>
<keyword evidence="2" id="KW-1185">Reference proteome</keyword>
<protein>
    <submittedName>
        <fullName evidence="1">Uncharacterized protein</fullName>
    </submittedName>
</protein>
<name>A0A5B7HZA5_PORTR</name>
<organism evidence="1 2">
    <name type="scientific">Portunus trituberculatus</name>
    <name type="common">Swimming crab</name>
    <name type="synonym">Neptunus trituberculatus</name>
    <dbReference type="NCBI Taxonomy" id="210409"/>
    <lineage>
        <taxon>Eukaryota</taxon>
        <taxon>Metazoa</taxon>
        <taxon>Ecdysozoa</taxon>
        <taxon>Arthropoda</taxon>
        <taxon>Crustacea</taxon>
        <taxon>Multicrustacea</taxon>
        <taxon>Malacostraca</taxon>
        <taxon>Eumalacostraca</taxon>
        <taxon>Eucarida</taxon>
        <taxon>Decapoda</taxon>
        <taxon>Pleocyemata</taxon>
        <taxon>Brachyura</taxon>
        <taxon>Eubrachyura</taxon>
        <taxon>Portunoidea</taxon>
        <taxon>Portunidae</taxon>
        <taxon>Portuninae</taxon>
        <taxon>Portunus</taxon>
    </lineage>
</organism>